<feature type="transmembrane region" description="Helical" evidence="7">
    <location>
        <begin position="175"/>
        <end position="193"/>
    </location>
</feature>
<dbReference type="GO" id="GO:0042158">
    <property type="term" value="P:lipoprotein biosynthetic process"/>
    <property type="evidence" value="ECO:0007669"/>
    <property type="project" value="UniProtKB-UniRule"/>
</dbReference>
<dbReference type="STRING" id="391936.S7S_01125"/>
<dbReference type="Proteomes" id="UP000006764">
    <property type="component" value="Chromosome"/>
</dbReference>
<reference evidence="8 9" key="1">
    <citation type="journal article" date="2012" name="J. Bacteriol.">
        <title>Genome sequence of an alkane-degrading bacterium, Alcanivorax pacificus type strain W11-5, isolated from deep sea sediment.</title>
        <authorList>
            <person name="Lai Q."/>
            <person name="Shao Z."/>
        </authorList>
    </citation>
    <scope>NUCLEOTIDE SEQUENCE [LARGE SCALE GENOMIC DNA]</scope>
    <source>
        <strain evidence="8 9">W11-5</strain>
    </source>
</reference>
<dbReference type="EMBL" id="CP004387">
    <property type="protein sequence ID" value="AJD46649.1"/>
    <property type="molecule type" value="Genomic_DNA"/>
</dbReference>
<evidence type="ECO:0000256" key="6">
    <source>
        <dbReference type="ARBA" id="ARBA00023136"/>
    </source>
</evidence>
<keyword evidence="4 7" id="KW-0812">Transmembrane</keyword>
<evidence type="ECO:0000313" key="9">
    <source>
        <dbReference type="Proteomes" id="UP000006764"/>
    </source>
</evidence>
<keyword evidence="8" id="KW-0449">Lipoprotein</keyword>
<evidence type="ECO:0000256" key="5">
    <source>
        <dbReference type="ARBA" id="ARBA00022989"/>
    </source>
</evidence>
<dbReference type="Pfam" id="PF01790">
    <property type="entry name" value="LGT"/>
    <property type="match status" value="1"/>
</dbReference>
<keyword evidence="9" id="KW-1185">Reference proteome</keyword>
<feature type="transmembrane region" description="Helical" evidence="7">
    <location>
        <begin position="20"/>
        <end position="36"/>
    </location>
</feature>
<comment type="subcellular location">
    <subcellularLocation>
        <location evidence="7">Cell membrane</location>
        <topology evidence="7">Multi-pass membrane protein</topology>
    </subcellularLocation>
</comment>
<comment type="pathway">
    <text evidence="7">Protein modification; lipoprotein biosynthesis (diacylglyceryl transfer).</text>
</comment>
<feature type="transmembrane region" description="Helical" evidence="7">
    <location>
        <begin position="199"/>
        <end position="217"/>
    </location>
</feature>
<sequence length="268" mass="29624">MLQYPEIDPVAIAIGPLQVHWYGLMYLFGFVAAWWLGTRRAARPGSGWTAQQVSDLVFYSALGVIVGGRVGYTLFYNFSGFLNDPVSIVKLWQGGMSFHGGALGVLVAFWLFARKTGKRYFEVADFIVPMVPIGLCAGRIGNFINGELWGRTSDVPWAMVFPNDPSQLARHPSQLYQSLMEGLLLFIVLWLYSARPRPAGAVTGLFGVGYGTARIVGEFFRQPDAHLGFIAFDWLTMGMLLSTPMVLIGLGMMVWAYRNNPVPGAVTR</sequence>
<keyword evidence="5 7" id="KW-1133">Transmembrane helix</keyword>
<dbReference type="UniPathway" id="UPA00664"/>
<evidence type="ECO:0000256" key="2">
    <source>
        <dbReference type="ARBA" id="ARBA00022475"/>
    </source>
</evidence>
<dbReference type="GO" id="GO:0005886">
    <property type="term" value="C:plasma membrane"/>
    <property type="evidence" value="ECO:0007669"/>
    <property type="project" value="UniProtKB-SubCell"/>
</dbReference>
<dbReference type="HAMAP" id="MF_01147">
    <property type="entry name" value="Lgt"/>
    <property type="match status" value="1"/>
</dbReference>
<comment type="function">
    <text evidence="7">Catalyzes the transfer of the diacylglyceryl group from phosphatidylglycerol to the sulfhydryl group of the N-terminal cysteine of a prolipoprotein, the first step in the formation of mature lipoproteins.</text>
</comment>
<proteinExistence type="inferred from homology"/>
<gene>
    <name evidence="7" type="primary">lgt</name>
    <name evidence="8" type="ORF">S7S_01125</name>
</gene>
<name>A0A0B4XF45_9GAMM</name>
<feature type="transmembrane region" description="Helical" evidence="7">
    <location>
        <begin position="229"/>
        <end position="257"/>
    </location>
</feature>
<evidence type="ECO:0000256" key="1">
    <source>
        <dbReference type="ARBA" id="ARBA00007150"/>
    </source>
</evidence>
<dbReference type="OrthoDB" id="871140at2"/>
<dbReference type="InterPro" id="IPR001640">
    <property type="entry name" value="Lgt"/>
</dbReference>
<feature type="transmembrane region" description="Helical" evidence="7">
    <location>
        <begin position="96"/>
        <end position="113"/>
    </location>
</feature>
<dbReference type="AlphaFoldDB" id="A0A0B4XF45"/>
<organism evidence="8 9">
    <name type="scientific">Isoalcanivorax pacificus W11-5</name>
    <dbReference type="NCBI Taxonomy" id="391936"/>
    <lineage>
        <taxon>Bacteria</taxon>
        <taxon>Pseudomonadati</taxon>
        <taxon>Pseudomonadota</taxon>
        <taxon>Gammaproteobacteria</taxon>
        <taxon>Oceanospirillales</taxon>
        <taxon>Alcanivoracaceae</taxon>
        <taxon>Isoalcanivorax</taxon>
    </lineage>
</organism>
<evidence type="ECO:0000256" key="3">
    <source>
        <dbReference type="ARBA" id="ARBA00022679"/>
    </source>
</evidence>
<feature type="transmembrane region" description="Helical" evidence="7">
    <location>
        <begin position="56"/>
        <end position="76"/>
    </location>
</feature>
<dbReference type="KEGG" id="apac:S7S_01125"/>
<dbReference type="HOGENOM" id="CLU_013386_1_0_6"/>
<evidence type="ECO:0000256" key="7">
    <source>
        <dbReference type="HAMAP-Rule" id="MF_01147"/>
    </source>
</evidence>
<dbReference type="PANTHER" id="PTHR30589:SF0">
    <property type="entry name" value="PHOSPHATIDYLGLYCEROL--PROLIPOPROTEIN DIACYLGLYCERYL TRANSFERASE"/>
    <property type="match status" value="1"/>
</dbReference>
<dbReference type="RefSeq" id="WP_008736143.1">
    <property type="nucleotide sequence ID" value="NZ_CP004387.1"/>
</dbReference>
<protein>
    <recommendedName>
        <fullName evidence="7">Phosphatidylglycerol--prolipoprotein diacylglyceryl transferase</fullName>
        <ecNumber evidence="7">2.5.1.145</ecNumber>
    </recommendedName>
</protein>
<dbReference type="PROSITE" id="PS01311">
    <property type="entry name" value="LGT"/>
    <property type="match status" value="1"/>
</dbReference>
<dbReference type="PANTHER" id="PTHR30589">
    <property type="entry name" value="PROLIPOPROTEIN DIACYLGLYCERYL TRANSFERASE"/>
    <property type="match status" value="1"/>
</dbReference>
<keyword evidence="3 7" id="KW-0808">Transferase</keyword>
<accession>A0A0B4XF45</accession>
<comment type="catalytic activity">
    <reaction evidence="7">
        <text>L-cysteinyl-[prolipoprotein] + a 1,2-diacyl-sn-glycero-3-phospho-(1'-sn-glycerol) = an S-1,2-diacyl-sn-glyceryl-L-cysteinyl-[prolipoprotein] + sn-glycerol 1-phosphate + H(+)</text>
        <dbReference type="Rhea" id="RHEA:56712"/>
        <dbReference type="Rhea" id="RHEA-COMP:14679"/>
        <dbReference type="Rhea" id="RHEA-COMP:14680"/>
        <dbReference type="ChEBI" id="CHEBI:15378"/>
        <dbReference type="ChEBI" id="CHEBI:29950"/>
        <dbReference type="ChEBI" id="CHEBI:57685"/>
        <dbReference type="ChEBI" id="CHEBI:64716"/>
        <dbReference type="ChEBI" id="CHEBI:140658"/>
        <dbReference type="EC" id="2.5.1.145"/>
    </reaction>
</comment>
<dbReference type="EC" id="2.5.1.145" evidence="7"/>
<keyword evidence="2 7" id="KW-1003">Cell membrane</keyword>
<keyword evidence="6 7" id="KW-0472">Membrane</keyword>
<feature type="binding site" evidence="7">
    <location>
        <position position="139"/>
    </location>
    <ligand>
        <name>a 1,2-diacyl-sn-glycero-3-phospho-(1'-sn-glycerol)</name>
        <dbReference type="ChEBI" id="CHEBI:64716"/>
    </ligand>
</feature>
<dbReference type="NCBIfam" id="TIGR00544">
    <property type="entry name" value="lgt"/>
    <property type="match status" value="1"/>
</dbReference>
<comment type="similarity">
    <text evidence="1 7">Belongs to the Lgt family.</text>
</comment>
<evidence type="ECO:0000313" key="8">
    <source>
        <dbReference type="EMBL" id="AJD46649.1"/>
    </source>
</evidence>
<dbReference type="GO" id="GO:0008961">
    <property type="term" value="F:phosphatidylglycerol-prolipoprotein diacylglyceryl transferase activity"/>
    <property type="evidence" value="ECO:0007669"/>
    <property type="project" value="UniProtKB-UniRule"/>
</dbReference>
<evidence type="ECO:0000256" key="4">
    <source>
        <dbReference type="ARBA" id="ARBA00022692"/>
    </source>
</evidence>